<reference evidence="1 2" key="1">
    <citation type="submission" date="2017-01" db="EMBL/GenBank/DDBJ databases">
        <title>A new Hymenobacter.</title>
        <authorList>
            <person name="Liang Y."/>
            <person name="Feng F."/>
        </authorList>
    </citation>
    <scope>NUCLEOTIDE SEQUENCE [LARGE SCALE GENOMIC DNA]</scope>
    <source>
        <strain evidence="1">MIMBbqt21</strain>
    </source>
</reference>
<gene>
    <name evidence="1" type="ORF">BXP70_18985</name>
</gene>
<dbReference type="EMBL" id="MTSE01000011">
    <property type="protein sequence ID" value="OUJ72341.1"/>
    <property type="molecule type" value="Genomic_DNA"/>
</dbReference>
<name>A0A243WC73_9BACT</name>
<organism evidence="1 2">
    <name type="scientific">Hymenobacter crusticola</name>
    <dbReference type="NCBI Taxonomy" id="1770526"/>
    <lineage>
        <taxon>Bacteria</taxon>
        <taxon>Pseudomonadati</taxon>
        <taxon>Bacteroidota</taxon>
        <taxon>Cytophagia</taxon>
        <taxon>Cytophagales</taxon>
        <taxon>Hymenobacteraceae</taxon>
        <taxon>Hymenobacter</taxon>
    </lineage>
</organism>
<evidence type="ECO:0000313" key="2">
    <source>
        <dbReference type="Proteomes" id="UP000194873"/>
    </source>
</evidence>
<sequence>MRLSHQTPLGGTIERITRVDAVVLPYYKPVHSEMAHHILIIHESPAMESRYEGRAVVAVYHYQFPGIFPN</sequence>
<accession>A0A243WC73</accession>
<proteinExistence type="predicted"/>
<evidence type="ECO:0000313" key="1">
    <source>
        <dbReference type="EMBL" id="OUJ72341.1"/>
    </source>
</evidence>
<keyword evidence="2" id="KW-1185">Reference proteome</keyword>
<comment type="caution">
    <text evidence="1">The sequence shown here is derived from an EMBL/GenBank/DDBJ whole genome shotgun (WGS) entry which is preliminary data.</text>
</comment>
<dbReference type="RefSeq" id="WP_086595681.1">
    <property type="nucleotide sequence ID" value="NZ_MTSE01000011.1"/>
</dbReference>
<protein>
    <submittedName>
        <fullName evidence="1">Uncharacterized protein</fullName>
    </submittedName>
</protein>
<dbReference type="AlphaFoldDB" id="A0A243WC73"/>
<dbReference type="Proteomes" id="UP000194873">
    <property type="component" value="Unassembled WGS sequence"/>
</dbReference>